<sequence length="347" mass="40702">MSRIHNLDYLRGIFALLIAIYHFLSWQGCIFNADSFVYRLCLFGVNSFYCLSGLTLFLVYSKVDLSKRTNIGKFYVTRFFRIFPLFWLALLLTIVITRRADWQTLFLNITGLYAVVDWNNYIVTGSWSIGNELVYYLFFPILFLGFNFSKVFGIAMCVISFALLIYFAFRVVGRTPNILQEWLNYVNPLNHIFFFVAGLMIGLFFKKSEFSQRYLILALIFVISIYKLYPAVGSPVNLLYGLNRIVFSLNTVALVLIFYKIEIKLPDVLHRPLEAFGKSSYSIYILHPIVYFLILRTFEKLELNNLVLCWSFKLFGFIIATIFLSYFSWRYFETGFINLGKKLCREK</sequence>
<name>A0ACC6L444_9SPHI</name>
<protein>
    <submittedName>
        <fullName evidence="1">Peptidoglycan/LPS O-acetylase OafA/YrhL</fullName>
    </submittedName>
</protein>
<gene>
    <name evidence="1" type="ORF">J2X78_004735</name>
</gene>
<dbReference type="EMBL" id="JAVDTF010000006">
    <property type="protein sequence ID" value="MDR6786142.1"/>
    <property type="molecule type" value="Genomic_DNA"/>
</dbReference>
<proteinExistence type="predicted"/>
<comment type="caution">
    <text evidence="1">The sequence shown here is derived from an EMBL/GenBank/DDBJ whole genome shotgun (WGS) entry which is preliminary data.</text>
</comment>
<evidence type="ECO:0000313" key="2">
    <source>
        <dbReference type="Proteomes" id="UP001246858"/>
    </source>
</evidence>
<reference evidence="1" key="1">
    <citation type="submission" date="2023-07" db="EMBL/GenBank/DDBJ databases">
        <title>Sorghum-associated microbial communities from plants grown in Nebraska, USA.</title>
        <authorList>
            <person name="Schachtman D."/>
        </authorList>
    </citation>
    <scope>NUCLEOTIDE SEQUENCE</scope>
    <source>
        <strain evidence="1">2697</strain>
    </source>
</reference>
<dbReference type="Proteomes" id="UP001246858">
    <property type="component" value="Unassembled WGS sequence"/>
</dbReference>
<accession>A0ACC6L444</accession>
<evidence type="ECO:0000313" key="1">
    <source>
        <dbReference type="EMBL" id="MDR6786142.1"/>
    </source>
</evidence>
<keyword evidence="2" id="KW-1185">Reference proteome</keyword>
<organism evidence="1 2">
    <name type="scientific">Pedobacter africanus</name>
    <dbReference type="NCBI Taxonomy" id="151894"/>
    <lineage>
        <taxon>Bacteria</taxon>
        <taxon>Pseudomonadati</taxon>
        <taxon>Bacteroidota</taxon>
        <taxon>Sphingobacteriia</taxon>
        <taxon>Sphingobacteriales</taxon>
        <taxon>Sphingobacteriaceae</taxon>
        <taxon>Pedobacter</taxon>
    </lineage>
</organism>